<feature type="domain" description="DUF306" evidence="2">
    <location>
        <begin position="145"/>
        <end position="252"/>
    </location>
</feature>
<evidence type="ECO:0000313" key="4">
    <source>
        <dbReference type="EMBL" id="GEN01988.1"/>
    </source>
</evidence>
<dbReference type="EMBL" id="BJXQ01000001">
    <property type="protein sequence ID" value="GEN01988.1"/>
    <property type="molecule type" value="Genomic_DNA"/>
</dbReference>
<reference evidence="7" key="3">
    <citation type="submission" date="2014-06" db="EMBL/GenBank/DDBJ databases">
        <authorList>
            <person name="Winans N.J."/>
            <person name="Newell P.D."/>
            <person name="Douglas A.E."/>
        </authorList>
    </citation>
    <scope>NUCLEOTIDE SEQUENCE [LARGE SCALE GENOMIC DNA]</scope>
</reference>
<keyword evidence="1" id="KW-0732">Signal</keyword>
<gene>
    <name evidence="3" type="ORF">Abin_006_011</name>
    <name evidence="4" type="ORF">AIN02nite_00130</name>
    <name evidence="5" type="ORF">HK17_10215</name>
</gene>
<reference evidence="4 8" key="4">
    <citation type="submission" date="2019-07" db="EMBL/GenBank/DDBJ databases">
        <title>Whole genome shotgun sequence of Acetobacter indonesiensis NBRC 16471.</title>
        <authorList>
            <person name="Hosoyama A."/>
            <person name="Uohara A."/>
            <person name="Ohji S."/>
            <person name="Ichikawa N."/>
        </authorList>
    </citation>
    <scope>NUCLEOTIDE SEQUENCE [LARGE SCALE GENOMIC DNA]</scope>
    <source>
        <strain evidence="4 8">NBRC 16471</strain>
    </source>
</reference>
<accession>A0A252ARC6</accession>
<dbReference type="Pfam" id="PF09619">
    <property type="entry name" value="YscW"/>
    <property type="match status" value="1"/>
</dbReference>
<dbReference type="Proteomes" id="UP000321104">
    <property type="component" value="Unassembled WGS sequence"/>
</dbReference>
<evidence type="ECO:0000259" key="2">
    <source>
        <dbReference type="Pfam" id="PF03724"/>
    </source>
</evidence>
<evidence type="ECO:0000313" key="3">
    <source>
        <dbReference type="EMBL" id="GAN62021.1"/>
    </source>
</evidence>
<dbReference type="EMBL" id="JOPA01000031">
    <property type="protein sequence ID" value="OUI92401.1"/>
    <property type="molecule type" value="Genomic_DNA"/>
</dbReference>
<dbReference type="Pfam" id="PF03724">
    <property type="entry name" value="META"/>
    <property type="match status" value="1"/>
</dbReference>
<dbReference type="PANTHER" id="PTHR38013:SF1">
    <property type="entry name" value="GLYCOPROTEIN_POLYSACCHARIDE METABOLISM"/>
    <property type="match status" value="1"/>
</dbReference>
<feature type="chain" id="PRO_5044571045" description="DUF306 domain-containing protein" evidence="1">
    <location>
        <begin position="29"/>
        <end position="261"/>
    </location>
</feature>
<dbReference type="InterPro" id="IPR039366">
    <property type="entry name" value="Pilotin"/>
</dbReference>
<name>A0A252ARC6_9PROT</name>
<protein>
    <recommendedName>
        <fullName evidence="2">DUF306 domain-containing protein</fullName>
    </recommendedName>
</protein>
<evidence type="ECO:0000256" key="1">
    <source>
        <dbReference type="SAM" id="SignalP"/>
    </source>
</evidence>
<dbReference type="InterPro" id="IPR053196">
    <property type="entry name" value="Lipoprotein_YbaY-like"/>
</dbReference>
<organism evidence="5 7">
    <name type="scientific">Acetobacter indonesiensis</name>
    <dbReference type="NCBI Taxonomy" id="104101"/>
    <lineage>
        <taxon>Bacteria</taxon>
        <taxon>Pseudomonadati</taxon>
        <taxon>Pseudomonadota</taxon>
        <taxon>Alphaproteobacteria</taxon>
        <taxon>Acetobacterales</taxon>
        <taxon>Acetobacteraceae</taxon>
        <taxon>Acetobacter</taxon>
    </lineage>
</organism>
<dbReference type="InterPro" id="IPR038670">
    <property type="entry name" value="HslJ-like_sf"/>
</dbReference>
<comment type="caution">
    <text evidence="5">The sequence shown here is derived from an EMBL/GenBank/DDBJ whole genome shotgun (WGS) entry which is preliminary data.</text>
</comment>
<dbReference type="Proteomes" id="UP000194641">
    <property type="component" value="Unassembled WGS sequence"/>
</dbReference>
<dbReference type="Gene3D" id="2.40.128.270">
    <property type="match status" value="1"/>
</dbReference>
<reference evidence="3 6" key="1">
    <citation type="submission" date="2012-11" db="EMBL/GenBank/DDBJ databases">
        <title>Whole genome sequence of Acetobacter indonesiensis 5H-1.</title>
        <authorList>
            <person name="Azuma Y."/>
            <person name="Higashiura N."/>
            <person name="Hirakawa H."/>
            <person name="Matsushita K."/>
        </authorList>
    </citation>
    <scope>NUCLEOTIDE SEQUENCE [LARGE SCALE GENOMIC DNA]</scope>
    <source>
        <strain evidence="3 6">5H-1</strain>
    </source>
</reference>
<dbReference type="Proteomes" id="UP000032673">
    <property type="component" value="Unassembled WGS sequence"/>
</dbReference>
<evidence type="ECO:0000313" key="7">
    <source>
        <dbReference type="Proteomes" id="UP000194641"/>
    </source>
</evidence>
<evidence type="ECO:0000313" key="5">
    <source>
        <dbReference type="EMBL" id="OUI92401.1"/>
    </source>
</evidence>
<proteinExistence type="predicted"/>
<keyword evidence="6" id="KW-1185">Reference proteome</keyword>
<dbReference type="PANTHER" id="PTHR38013">
    <property type="entry name" value="GLYCOPROTEIN/POLYSACCHARIDE METABOLISM"/>
    <property type="match status" value="1"/>
</dbReference>
<dbReference type="AlphaFoldDB" id="A0A252ARC6"/>
<dbReference type="EMBL" id="BAMW01000006">
    <property type="protein sequence ID" value="GAN62021.1"/>
    <property type="molecule type" value="Genomic_DNA"/>
</dbReference>
<dbReference type="InterPro" id="IPR005184">
    <property type="entry name" value="DUF306_Meta_HslJ"/>
</dbReference>
<dbReference type="RefSeq" id="WP_048844586.1">
    <property type="nucleotide sequence ID" value="NZ_BAMW01000006.1"/>
</dbReference>
<evidence type="ECO:0000313" key="6">
    <source>
        <dbReference type="Proteomes" id="UP000032673"/>
    </source>
</evidence>
<sequence>MLPSPLRRTVMMGLLCGLGASVAGQASAQTPKTTLHGSVVYRERMAIPPATVELRIVDLTGHPTQPKTIARSSFATTRQVPIPFQITLDRNLLKSGRTYGLTGTIQVNGQPWFKTPMPAPINLTSDADIVLTVRRHGGKQLAPSLTGSWHLEKLGDTALKDGTPSPTLELHDDGSVAGTTICNQINSTMTVAGQTIQFAPVATTRRACLDTTTAQRERAFLVGLENTRNWQIAPTGDVLVLSDGQNQPLMVFHRQSHLPVK</sequence>
<evidence type="ECO:0000313" key="8">
    <source>
        <dbReference type="Proteomes" id="UP000321104"/>
    </source>
</evidence>
<reference evidence="5" key="2">
    <citation type="submission" date="2014-06" db="EMBL/GenBank/DDBJ databases">
        <authorList>
            <person name="Ju J."/>
            <person name="Zhang J."/>
        </authorList>
    </citation>
    <scope>NUCLEOTIDE SEQUENCE [LARGE SCALE GENOMIC DNA]</scope>
    <source>
        <strain evidence="5">DmL_051</strain>
    </source>
</reference>
<feature type="signal peptide" evidence="1">
    <location>
        <begin position="1"/>
        <end position="28"/>
    </location>
</feature>